<dbReference type="GO" id="GO:0005980">
    <property type="term" value="P:glycogen catabolic process"/>
    <property type="evidence" value="ECO:0007669"/>
    <property type="project" value="TreeGrafter"/>
</dbReference>
<protein>
    <recommendedName>
        <fullName evidence="9">Alpha-1,4 glucan phosphorylase</fullName>
        <ecNumber evidence="9">2.4.1.1</ecNumber>
    </recommendedName>
</protein>
<evidence type="ECO:0000256" key="5">
    <source>
        <dbReference type="ARBA" id="ARBA00022676"/>
    </source>
</evidence>
<evidence type="ECO:0000256" key="7">
    <source>
        <dbReference type="ARBA" id="ARBA00022898"/>
    </source>
</evidence>
<keyword evidence="5 9" id="KW-0328">Glycosyltransferase</keyword>
<dbReference type="OrthoDB" id="9215500at2759"/>
<evidence type="ECO:0000256" key="6">
    <source>
        <dbReference type="ARBA" id="ARBA00022679"/>
    </source>
</evidence>
<gene>
    <name evidence="10" type="ORF">PSON_ATCC_30995.1.T0370160</name>
</gene>
<comment type="similarity">
    <text evidence="3 9">Belongs to the glycogen phosphorylase family.</text>
</comment>
<keyword evidence="11" id="KW-1185">Reference proteome</keyword>
<dbReference type="AlphaFoldDB" id="A0A8S1MTC7"/>
<dbReference type="EC" id="2.4.1.1" evidence="9"/>
<sequence length="1268" mass="147333">MDQKATYRTSVRRATVQVGGSPSNMYRPEYQVEQFGLQASPRDTSKIWELMDSYQGSDKLALQQSIVHHVEYTLARTRFDFSKFHSYQALSHSVRDRLIEAFNDTNLHFHQMDAKRIYYLSLEFLIGRCLQNALVNLDLEDDYREALLELGYKLEELYDEEVDPALGNGGLGRLAACFLDSLATLNYPSFGYGIRYTYGIFKQLIKDGYQVESPDFWLNQGNPWEIERLDVQYQIRFYGFVKKVWDHGVERSVWEGGETIMARAYDTPIPGYNTQNTIALRLWKSHPASEFDFSSFNTGDYFKALEQRQKAEYITSVLYPNDSTDAGKELRLKQQYLLVSASMQDIVRRFKRRKVLDWNAFPSKVALIYKIKMDQKATYRTSVRRATVQVGGSPSNMYRPEYQVEQFGLQASPRDTSKIWELMDSYQGSDKLALQQSIVHHVEYTLARTRFDFSKFHSYQALSHSVRDRLIEAFNDTNLHFHQMDAKRIYYLSLEFLIGRCLQNALVNLDLEDDYREALLELGYKLEELYDEEVDPALGNGGLGRLAACFLDSLATLNYPSFGYGIRYTYGIFKQLIKDGYQVESPDFWLNQGNPWEIERLDVQYQIRFYGFVKKVWDHGVERSVWEGGETIMARAYDTPIPGYNTQNTIALRLWKSHPASEFDFSSFNTGDYFKALEQRQKAEYITSVLYPNDSTDAGKELRLKQQYLLVSASMQDIVRRFKRRKVLDWNAFPSKVAVQLNDTHPALAIVELLRILIDIEQLDNMSAWQIVTKSFNYTNHTVLPEALEKWGVPLIEKLLPRHLEIIYLINFLFLEKVQQKYPNNWGKLSALSIVEEEGTKKVRMANLSIVGSKFVNGVAKIHTELLKTTIFKEFFEMHPNKFQNKTNGVTPRRWVRCANPALAALYDRVLGSDKWVQDMELLKQLEPNVSDPQFVRDFQMIKMENKERFVHWIRKTCQVDLNIDSLFDIQVKRIHEYKRQLMNILYVIYRYLVIKESSPEERKRIVPRSVCFGGKAAPGYVNAKRVIKLINSVADVINNDHQIGDLLKVVFMPNYNVSNAQIIIPAAELSQHISTAGTEASGTSNMKFIMNGCLILGTLDGANVEIDEAVGRENIFIFGTQVEDVDNMKEKMRNTDPHEYFPQELLKVFQEIDNGRFGHNQELKWIIDSIRHKNDNYLVGQDFKDYIKAQQQVDDLYRQPNEWAKKSIYNAIRSFKFSSDRTIQEYAEEIWQLKPIKVPEPAAQMHERVKGITLSKSQQEMAEKIKN</sequence>
<evidence type="ECO:0000256" key="2">
    <source>
        <dbReference type="ARBA" id="ARBA00001933"/>
    </source>
</evidence>
<dbReference type="InterPro" id="IPR035090">
    <property type="entry name" value="Pyridoxal_P_attach_site"/>
</dbReference>
<dbReference type="GO" id="GO:0030170">
    <property type="term" value="F:pyridoxal phosphate binding"/>
    <property type="evidence" value="ECO:0007669"/>
    <property type="project" value="InterPro"/>
</dbReference>
<dbReference type="InterPro" id="IPR000811">
    <property type="entry name" value="Glyco_trans_35"/>
</dbReference>
<dbReference type="InterPro" id="IPR011833">
    <property type="entry name" value="Glycg_phsphrylas"/>
</dbReference>
<name>A0A8S1MTC7_9CILI</name>
<dbReference type="NCBIfam" id="TIGR02093">
    <property type="entry name" value="P_ylase"/>
    <property type="match status" value="1"/>
</dbReference>
<dbReference type="PANTHER" id="PTHR11468:SF3">
    <property type="entry name" value="GLYCOGEN PHOSPHORYLASE, LIVER FORM"/>
    <property type="match status" value="1"/>
</dbReference>
<dbReference type="PANTHER" id="PTHR11468">
    <property type="entry name" value="GLYCOGEN PHOSPHORYLASE"/>
    <property type="match status" value="1"/>
</dbReference>
<dbReference type="GO" id="GO:0005737">
    <property type="term" value="C:cytoplasm"/>
    <property type="evidence" value="ECO:0007669"/>
    <property type="project" value="TreeGrafter"/>
</dbReference>
<dbReference type="GO" id="GO:0008184">
    <property type="term" value="F:glycogen phosphorylase activity"/>
    <property type="evidence" value="ECO:0007669"/>
    <property type="project" value="InterPro"/>
</dbReference>
<evidence type="ECO:0000256" key="4">
    <source>
        <dbReference type="ARBA" id="ARBA00022533"/>
    </source>
</evidence>
<dbReference type="FunFam" id="3.40.50.2000:FF:000002">
    <property type="entry name" value="Alpha-1,4 glucan phosphorylase"/>
    <property type="match status" value="1"/>
</dbReference>
<comment type="caution">
    <text evidence="10">The sequence shown here is derived from an EMBL/GenBank/DDBJ whole genome shotgun (WGS) entry which is preliminary data.</text>
</comment>
<keyword evidence="6 9" id="KW-0808">Transferase</keyword>
<dbReference type="PROSITE" id="PS00102">
    <property type="entry name" value="PHOSPHORYLASE"/>
    <property type="match status" value="1"/>
</dbReference>
<dbReference type="FunFam" id="3.40.50.2000:FF:000003">
    <property type="entry name" value="Alpha-1,4 glucan phosphorylase"/>
    <property type="match status" value="1"/>
</dbReference>
<dbReference type="CDD" id="cd04300">
    <property type="entry name" value="GT35_Glycogen_Phosphorylase"/>
    <property type="match status" value="1"/>
</dbReference>
<keyword evidence="7 9" id="KW-0663">Pyridoxal phosphate</keyword>
<evidence type="ECO:0000256" key="8">
    <source>
        <dbReference type="ARBA" id="ARBA00023277"/>
    </source>
</evidence>
<evidence type="ECO:0000313" key="10">
    <source>
        <dbReference type="EMBL" id="CAD8078194.1"/>
    </source>
</evidence>
<keyword evidence="4" id="KW-0021">Allosteric enzyme</keyword>
<dbReference type="FunFam" id="3.40.50.2000:FF:000807">
    <property type="entry name" value="Alpha-glucan phosphorylase 2, cytosolic"/>
    <property type="match status" value="1"/>
</dbReference>
<accession>A0A8S1MTC7</accession>
<evidence type="ECO:0000256" key="3">
    <source>
        <dbReference type="ARBA" id="ARBA00006047"/>
    </source>
</evidence>
<evidence type="ECO:0000256" key="1">
    <source>
        <dbReference type="ARBA" id="ARBA00001275"/>
    </source>
</evidence>
<proteinExistence type="inferred from homology"/>
<comment type="catalytic activity">
    <reaction evidence="1 9">
        <text>[(1-&gt;4)-alpha-D-glucosyl](n) + phosphate = [(1-&gt;4)-alpha-D-glucosyl](n-1) + alpha-D-glucose 1-phosphate</text>
        <dbReference type="Rhea" id="RHEA:41732"/>
        <dbReference type="Rhea" id="RHEA-COMP:9584"/>
        <dbReference type="Rhea" id="RHEA-COMP:9586"/>
        <dbReference type="ChEBI" id="CHEBI:15444"/>
        <dbReference type="ChEBI" id="CHEBI:43474"/>
        <dbReference type="ChEBI" id="CHEBI:58601"/>
        <dbReference type="EC" id="2.4.1.1"/>
    </reaction>
</comment>
<dbReference type="Pfam" id="PF00343">
    <property type="entry name" value="Phosphorylase"/>
    <property type="match status" value="2"/>
</dbReference>
<evidence type="ECO:0000313" key="11">
    <source>
        <dbReference type="Proteomes" id="UP000692954"/>
    </source>
</evidence>
<organism evidence="10 11">
    <name type="scientific">Paramecium sonneborni</name>
    <dbReference type="NCBI Taxonomy" id="65129"/>
    <lineage>
        <taxon>Eukaryota</taxon>
        <taxon>Sar</taxon>
        <taxon>Alveolata</taxon>
        <taxon>Ciliophora</taxon>
        <taxon>Intramacronucleata</taxon>
        <taxon>Oligohymenophorea</taxon>
        <taxon>Peniculida</taxon>
        <taxon>Parameciidae</taxon>
        <taxon>Paramecium</taxon>
    </lineage>
</organism>
<evidence type="ECO:0000256" key="9">
    <source>
        <dbReference type="RuleBase" id="RU000587"/>
    </source>
</evidence>
<comment type="cofactor">
    <cofactor evidence="2 9">
        <name>pyridoxal 5'-phosphate</name>
        <dbReference type="ChEBI" id="CHEBI:597326"/>
    </cofactor>
</comment>
<reference evidence="10" key="1">
    <citation type="submission" date="2021-01" db="EMBL/GenBank/DDBJ databases">
        <authorList>
            <consortium name="Genoscope - CEA"/>
            <person name="William W."/>
        </authorList>
    </citation>
    <scope>NUCLEOTIDE SEQUENCE</scope>
</reference>
<dbReference type="EMBL" id="CAJJDN010000037">
    <property type="protein sequence ID" value="CAD8078194.1"/>
    <property type="molecule type" value="Genomic_DNA"/>
</dbReference>
<dbReference type="Proteomes" id="UP000692954">
    <property type="component" value="Unassembled WGS sequence"/>
</dbReference>
<keyword evidence="8 9" id="KW-0119">Carbohydrate metabolism</keyword>
<comment type="function">
    <text evidence="9">Allosteric enzyme that catalyzes the rate-limiting step in glycogen catabolism, the phosphorolytic cleavage of glycogen to produce glucose-1-phosphate, and plays a central role in maintaining cellular and organismal glucose homeostasis.</text>
</comment>